<evidence type="ECO:0000256" key="7">
    <source>
        <dbReference type="SAM" id="Phobius"/>
    </source>
</evidence>
<dbReference type="PANTHER" id="PTHR27008">
    <property type="entry name" value="OS04G0122200 PROTEIN"/>
    <property type="match status" value="1"/>
</dbReference>
<dbReference type="InterPro" id="IPR001611">
    <property type="entry name" value="Leu-rich_rpt"/>
</dbReference>
<dbReference type="SUPFAM" id="SSF52058">
    <property type="entry name" value="L domain-like"/>
    <property type="match status" value="1"/>
</dbReference>
<dbReference type="InterPro" id="IPR051809">
    <property type="entry name" value="Plant_receptor-like_S/T_kinase"/>
</dbReference>
<reference evidence="8 9" key="1">
    <citation type="journal article" date="2024" name="G3 (Bethesda)">
        <title>Genome assembly of Hibiscus sabdariffa L. provides insights into metabolisms of medicinal natural products.</title>
        <authorList>
            <person name="Kim T."/>
        </authorList>
    </citation>
    <scope>NUCLEOTIDE SEQUENCE [LARGE SCALE GENOMIC DNA]</scope>
    <source>
        <strain evidence="8">TK-2024</strain>
        <tissue evidence="8">Old leaves</tissue>
    </source>
</reference>
<evidence type="ECO:0000256" key="2">
    <source>
        <dbReference type="ARBA" id="ARBA00022614"/>
    </source>
</evidence>
<dbReference type="EMBL" id="JBBPBN010000030">
    <property type="protein sequence ID" value="KAK9005636.1"/>
    <property type="molecule type" value="Genomic_DNA"/>
</dbReference>
<proteinExistence type="predicted"/>
<dbReference type="InterPro" id="IPR032675">
    <property type="entry name" value="LRR_dom_sf"/>
</dbReference>
<evidence type="ECO:0000313" key="8">
    <source>
        <dbReference type="EMBL" id="KAK9005636.1"/>
    </source>
</evidence>
<name>A0ABR2QY85_9ROSI</name>
<dbReference type="Proteomes" id="UP001396334">
    <property type="component" value="Unassembled WGS sequence"/>
</dbReference>
<evidence type="ECO:0000256" key="1">
    <source>
        <dbReference type="ARBA" id="ARBA00004370"/>
    </source>
</evidence>
<accession>A0ABR2QY85</accession>
<keyword evidence="4" id="KW-0677">Repeat</keyword>
<dbReference type="Pfam" id="PF00560">
    <property type="entry name" value="LRR_1"/>
    <property type="match status" value="1"/>
</dbReference>
<comment type="caution">
    <text evidence="8">The sequence shown here is derived from an EMBL/GenBank/DDBJ whole genome shotgun (WGS) entry which is preliminary data.</text>
</comment>
<dbReference type="PRINTS" id="PR00019">
    <property type="entry name" value="LEURICHRPT"/>
</dbReference>
<dbReference type="PANTHER" id="PTHR27008:SF585">
    <property type="entry name" value="PROTEIN KINASE DOMAIN-CONTAINING PROTEIN"/>
    <property type="match status" value="1"/>
</dbReference>
<evidence type="ECO:0000256" key="6">
    <source>
        <dbReference type="ARBA" id="ARBA00023136"/>
    </source>
</evidence>
<comment type="subcellular location">
    <subcellularLocation>
        <location evidence="1">Membrane</location>
    </subcellularLocation>
</comment>
<evidence type="ECO:0000256" key="5">
    <source>
        <dbReference type="ARBA" id="ARBA00022989"/>
    </source>
</evidence>
<gene>
    <name evidence="8" type="ORF">V6N11_043061</name>
</gene>
<evidence type="ECO:0000256" key="4">
    <source>
        <dbReference type="ARBA" id="ARBA00022737"/>
    </source>
</evidence>
<dbReference type="Pfam" id="PF13855">
    <property type="entry name" value="LRR_8"/>
    <property type="match status" value="1"/>
</dbReference>
<keyword evidence="6 7" id="KW-0472">Membrane</keyword>
<evidence type="ECO:0000256" key="3">
    <source>
        <dbReference type="ARBA" id="ARBA00022692"/>
    </source>
</evidence>
<evidence type="ECO:0000313" key="9">
    <source>
        <dbReference type="Proteomes" id="UP001396334"/>
    </source>
</evidence>
<organism evidence="8 9">
    <name type="scientific">Hibiscus sabdariffa</name>
    <name type="common">roselle</name>
    <dbReference type="NCBI Taxonomy" id="183260"/>
    <lineage>
        <taxon>Eukaryota</taxon>
        <taxon>Viridiplantae</taxon>
        <taxon>Streptophyta</taxon>
        <taxon>Embryophyta</taxon>
        <taxon>Tracheophyta</taxon>
        <taxon>Spermatophyta</taxon>
        <taxon>Magnoliopsida</taxon>
        <taxon>eudicotyledons</taxon>
        <taxon>Gunneridae</taxon>
        <taxon>Pentapetalae</taxon>
        <taxon>rosids</taxon>
        <taxon>malvids</taxon>
        <taxon>Malvales</taxon>
        <taxon>Malvaceae</taxon>
        <taxon>Malvoideae</taxon>
        <taxon>Hibiscus</taxon>
    </lineage>
</organism>
<sequence length="309" mass="34495">MDSNMFSSSIPLTLTGLTDLLILNLSSNSLSGPLPIDIGKWKVLTSMDLSNNQFSGDIPNGVADLKDLVHFSLSNNRITGFIPGSFGELWSLEFLDLSRNNLFGEIPKSLENLRYLKLFNVSFNRLYGEIPKGGSFVNYSIESFKGNEALCGAPQLHVPACKTKPLKNSKAKAKLIIYVALPIASTILVMALIIITLRRRKRKEKLTTRGDLLPSETWRRISYHELHQATNGFSESNLLDTSLLSTTGRERSAANNCALSILQVGLECSVELPDERLDMKEIVTKLKKIKAKLMKDTGRLRQRGRCQFY</sequence>
<keyword evidence="2" id="KW-0433">Leucine-rich repeat</keyword>
<keyword evidence="3 7" id="KW-0812">Transmembrane</keyword>
<protein>
    <submittedName>
        <fullName evidence="8">Uncharacterized protein</fullName>
    </submittedName>
</protein>
<feature type="transmembrane region" description="Helical" evidence="7">
    <location>
        <begin position="175"/>
        <end position="197"/>
    </location>
</feature>
<dbReference type="Gene3D" id="3.80.10.10">
    <property type="entry name" value="Ribonuclease Inhibitor"/>
    <property type="match status" value="1"/>
</dbReference>
<keyword evidence="9" id="KW-1185">Reference proteome</keyword>
<keyword evidence="5 7" id="KW-1133">Transmembrane helix</keyword>